<dbReference type="CDD" id="cd20071">
    <property type="entry name" value="SET_SMYD"/>
    <property type="match status" value="1"/>
</dbReference>
<dbReference type="Gene3D" id="6.10.140.2220">
    <property type="match status" value="1"/>
</dbReference>
<feature type="region of interest" description="Disordered" evidence="2">
    <location>
        <begin position="531"/>
        <end position="563"/>
    </location>
</feature>
<evidence type="ECO:0000313" key="4">
    <source>
        <dbReference type="EMBL" id="PRP80505.1"/>
    </source>
</evidence>
<keyword evidence="5" id="KW-1185">Reference proteome</keyword>
<dbReference type="Proteomes" id="UP000241769">
    <property type="component" value="Unassembled WGS sequence"/>
</dbReference>
<feature type="compositionally biased region" description="Polar residues" evidence="2">
    <location>
        <begin position="28"/>
        <end position="38"/>
    </location>
</feature>
<dbReference type="Pfam" id="PF00856">
    <property type="entry name" value="SET"/>
    <property type="match status" value="1"/>
</dbReference>
<reference evidence="4 5" key="1">
    <citation type="journal article" date="2018" name="Genome Biol. Evol.">
        <title>Multiple Roots of Fruiting Body Formation in Amoebozoa.</title>
        <authorList>
            <person name="Hillmann F."/>
            <person name="Forbes G."/>
            <person name="Novohradska S."/>
            <person name="Ferling I."/>
            <person name="Riege K."/>
            <person name="Groth M."/>
            <person name="Westermann M."/>
            <person name="Marz M."/>
            <person name="Spaller T."/>
            <person name="Winckler T."/>
            <person name="Schaap P."/>
            <person name="Glockner G."/>
        </authorList>
    </citation>
    <scope>NUCLEOTIDE SEQUENCE [LARGE SCALE GENOMIC DNA]</scope>
    <source>
        <strain evidence="4 5">Jena</strain>
    </source>
</reference>
<dbReference type="AlphaFoldDB" id="A0A2P6N982"/>
<dbReference type="Gene3D" id="2.170.270.10">
    <property type="entry name" value="SET domain"/>
    <property type="match status" value="1"/>
</dbReference>
<evidence type="ECO:0000313" key="5">
    <source>
        <dbReference type="Proteomes" id="UP000241769"/>
    </source>
</evidence>
<protein>
    <recommendedName>
        <fullName evidence="3">SET domain-containing protein</fullName>
    </recommendedName>
</protein>
<feature type="region of interest" description="Disordered" evidence="2">
    <location>
        <begin position="1"/>
        <end position="39"/>
    </location>
</feature>
<organism evidence="4 5">
    <name type="scientific">Planoprotostelium fungivorum</name>
    <dbReference type="NCBI Taxonomy" id="1890364"/>
    <lineage>
        <taxon>Eukaryota</taxon>
        <taxon>Amoebozoa</taxon>
        <taxon>Evosea</taxon>
        <taxon>Variosea</taxon>
        <taxon>Cavosteliida</taxon>
        <taxon>Cavosteliaceae</taxon>
        <taxon>Planoprotostelium</taxon>
    </lineage>
</organism>
<dbReference type="PANTHER" id="PTHR12197">
    <property type="entry name" value="HISTONE-LYSINE N-METHYLTRANSFERASE SMYD"/>
    <property type="match status" value="1"/>
</dbReference>
<dbReference type="Gene3D" id="1.10.220.160">
    <property type="match status" value="1"/>
</dbReference>
<feature type="compositionally biased region" description="Acidic residues" evidence="2">
    <location>
        <begin position="14"/>
        <end position="23"/>
    </location>
</feature>
<dbReference type="OrthoDB" id="5945798at2759"/>
<evidence type="ECO:0000256" key="2">
    <source>
        <dbReference type="SAM" id="MobiDB-lite"/>
    </source>
</evidence>
<dbReference type="SMART" id="SM00317">
    <property type="entry name" value="SET"/>
    <property type="match status" value="1"/>
</dbReference>
<accession>A0A2P6N982</accession>
<dbReference type="InterPro" id="IPR050869">
    <property type="entry name" value="H3K4_H4K5_MeTrfase"/>
</dbReference>
<dbReference type="InParanoid" id="A0A2P6N982"/>
<dbReference type="InterPro" id="IPR046341">
    <property type="entry name" value="SET_dom_sf"/>
</dbReference>
<name>A0A2P6N982_9EUKA</name>
<proteinExistence type="predicted"/>
<comment type="caution">
    <text evidence="4">The sequence shown here is derived from an EMBL/GenBank/DDBJ whole genome shotgun (WGS) entry which is preliminary data.</text>
</comment>
<evidence type="ECO:0000259" key="3">
    <source>
        <dbReference type="PROSITE" id="PS50280"/>
    </source>
</evidence>
<evidence type="ECO:0000256" key="1">
    <source>
        <dbReference type="ARBA" id="ARBA00004038"/>
    </source>
</evidence>
<dbReference type="EMBL" id="MDYQ01000146">
    <property type="protein sequence ID" value="PRP80505.1"/>
    <property type="molecule type" value="Genomic_DNA"/>
</dbReference>
<feature type="non-terminal residue" evidence="4">
    <location>
        <position position="1"/>
    </location>
</feature>
<sequence length="836" mass="96706">PSVMTPESRRAEDSMDVSIDEMEPTLAYSPTQPYNTPQKKIGLTPLRLQFDEEEVATLQYTDDTPREVKVSVTKDLEVSDAENNQRRCSISNYVERYDESQLWVVDEHIRSSIDPMRRTSIFRIRSTEWKRSGSVDQIRSRLKPETGLDIEIRNTLDRGRGIFAKRHLNQGTIVTSEVSSHHRITKHHCMGCLKSLEAGSRIDCRECNSLFCTSCKNTLTQEHTFYCTSARSNEKTFEKTCAENDRFYPLLAARMYSLIMSDVNETGTMENSWDILSSLSYLKLNSPEKLMEVELMNGIPEEYEWFREAFLSDSPTNARFFDIHWYERVIGVLRLNAITLDLPWLSSSSASPSNNDASKGSAIGLYAFTSLYNHSCDYNLEHNWRDHDDTITFVTRRNVEEGEELTINYVDTDEPVGFRQKQLMKHYATRMEHVTTTQDVLTTIDDSSQQRVDRSIESADFVPIENQFQIFGWRKRGGDKRVKDGSLKQSFVCSSKGVTDCPAVILKKIRENGQVGNLMRTALICDKKMTLSGNHNHAPPTHVKKKAKPKKGDDSVNDTTVNSKMEEWMKPTTQQNKMNKFPLPEAISHTFERYLCLSSNFSSVFMSEGQIQLIQSEGIEVFFDETADIPEQCLKLTTMLVRVKSLVVPVAWTIHSERTTEQYDTFFRIIREHSHVSIPPAIVCNGGEEMMISLSKHFPPSVPRFITYRRFMRRNFEWFSNYAPHLSDSLLSSLDVLYASQTEDQFEHNLSSFQSRCSPFFEYEKWFRAEWLRRYPPQTWALYSKRFSPFMDRALDDWTNSFVPSLRVERFDQLVNVLAREWDDWAVTLSPTADSL</sequence>
<feature type="domain" description="SET" evidence="3">
    <location>
        <begin position="148"/>
        <end position="410"/>
    </location>
</feature>
<dbReference type="STRING" id="1890364.A0A2P6N982"/>
<gene>
    <name evidence="4" type="ORF">PROFUN_11818</name>
</gene>
<dbReference type="SUPFAM" id="SSF82199">
    <property type="entry name" value="SET domain"/>
    <property type="match status" value="1"/>
</dbReference>
<comment type="function">
    <text evidence="1">Probable methyltransferase.</text>
</comment>
<dbReference type="PROSITE" id="PS50280">
    <property type="entry name" value="SET"/>
    <property type="match status" value="1"/>
</dbReference>
<dbReference type="InterPro" id="IPR001214">
    <property type="entry name" value="SET_dom"/>
</dbReference>